<dbReference type="eggNOG" id="COG0456">
    <property type="taxonomic scope" value="Bacteria"/>
</dbReference>
<evidence type="ECO:0000256" key="2">
    <source>
        <dbReference type="ARBA" id="ARBA00023315"/>
    </source>
</evidence>
<evidence type="ECO:0000313" key="5">
    <source>
        <dbReference type="Proteomes" id="UP000033664"/>
    </source>
</evidence>
<proteinExistence type="predicted"/>
<dbReference type="CDD" id="cd04301">
    <property type="entry name" value="NAT_SF"/>
    <property type="match status" value="1"/>
</dbReference>
<keyword evidence="1 4" id="KW-0808">Transferase</keyword>
<protein>
    <submittedName>
        <fullName evidence="4">GCN5 family acetyltransferase</fullName>
    </submittedName>
</protein>
<dbReference type="RefSeq" id="WP_045978367.1">
    <property type="nucleotide sequence ID" value="NZ_JXXY01000002.1"/>
</dbReference>
<evidence type="ECO:0000313" key="4">
    <source>
        <dbReference type="EMBL" id="KJY99699.1"/>
    </source>
</evidence>
<dbReference type="OrthoDB" id="9787920at2"/>
<dbReference type="InterPro" id="IPR000182">
    <property type="entry name" value="GNAT_dom"/>
</dbReference>
<dbReference type="InterPro" id="IPR016181">
    <property type="entry name" value="Acyl_CoA_acyltransferase"/>
</dbReference>
<gene>
    <name evidence="4" type="ORF">TW72_08580</name>
</gene>
<dbReference type="Gene3D" id="3.40.630.30">
    <property type="match status" value="1"/>
</dbReference>
<keyword evidence="5" id="KW-1185">Reference proteome</keyword>
<name>A0A0F4PXF6_9GAMM</name>
<dbReference type="GO" id="GO:0016747">
    <property type="term" value="F:acyltransferase activity, transferring groups other than amino-acyl groups"/>
    <property type="evidence" value="ECO:0007669"/>
    <property type="project" value="InterPro"/>
</dbReference>
<reference evidence="4 5" key="1">
    <citation type="journal article" date="2015" name="BMC Genomics">
        <title>Genome mining reveals unlocked bioactive potential of marine Gram-negative bacteria.</title>
        <authorList>
            <person name="Machado H."/>
            <person name="Sonnenschein E.C."/>
            <person name="Melchiorsen J."/>
            <person name="Gram L."/>
        </authorList>
    </citation>
    <scope>NUCLEOTIDE SEQUENCE [LARGE SCALE GENOMIC DNA]</scope>
    <source>
        <strain evidence="4 5">S3137</strain>
    </source>
</reference>
<dbReference type="PANTHER" id="PTHR43877:SF2">
    <property type="entry name" value="AMINOALKYLPHOSPHONATE N-ACETYLTRANSFERASE-RELATED"/>
    <property type="match status" value="1"/>
</dbReference>
<dbReference type="SUPFAM" id="SSF55729">
    <property type="entry name" value="Acyl-CoA N-acyltransferases (Nat)"/>
    <property type="match status" value="1"/>
</dbReference>
<dbReference type="PATRIC" id="fig|151081.8.peg.471"/>
<dbReference type="AlphaFoldDB" id="A0A0F4PXF6"/>
<organism evidence="4 5">
    <name type="scientific">Pseudoalteromonas ruthenica</name>
    <dbReference type="NCBI Taxonomy" id="151081"/>
    <lineage>
        <taxon>Bacteria</taxon>
        <taxon>Pseudomonadati</taxon>
        <taxon>Pseudomonadota</taxon>
        <taxon>Gammaproteobacteria</taxon>
        <taxon>Alteromonadales</taxon>
        <taxon>Pseudoalteromonadaceae</taxon>
        <taxon>Pseudoalteromonas</taxon>
    </lineage>
</organism>
<comment type="caution">
    <text evidence="4">The sequence shown here is derived from an EMBL/GenBank/DDBJ whole genome shotgun (WGS) entry which is preliminary data.</text>
</comment>
<dbReference type="PROSITE" id="PS51186">
    <property type="entry name" value="GNAT"/>
    <property type="match status" value="1"/>
</dbReference>
<dbReference type="EMBL" id="JXXZ01000007">
    <property type="protein sequence ID" value="KJY99699.1"/>
    <property type="molecule type" value="Genomic_DNA"/>
</dbReference>
<dbReference type="InterPro" id="IPR050832">
    <property type="entry name" value="Bact_Acetyltransf"/>
</dbReference>
<evidence type="ECO:0000259" key="3">
    <source>
        <dbReference type="PROSITE" id="PS51186"/>
    </source>
</evidence>
<feature type="domain" description="N-acetyltransferase" evidence="3">
    <location>
        <begin position="1"/>
        <end position="138"/>
    </location>
</feature>
<keyword evidence="2" id="KW-0012">Acyltransferase</keyword>
<dbReference type="Proteomes" id="UP000033664">
    <property type="component" value="Unassembled WGS sequence"/>
</dbReference>
<dbReference type="GeneID" id="58228545"/>
<dbReference type="PANTHER" id="PTHR43877">
    <property type="entry name" value="AMINOALKYLPHOSPHONATE N-ACETYLTRANSFERASE-RELATED-RELATED"/>
    <property type="match status" value="1"/>
</dbReference>
<accession>A0A0F4PXF6</accession>
<dbReference type="Pfam" id="PF00583">
    <property type="entry name" value="Acetyltransf_1"/>
    <property type="match status" value="1"/>
</dbReference>
<sequence length="139" mass="16157">MTLEVIQNPEQDLLDFIAQQISQYNWAHWQNVERKPLAVSWRDDQGEVKAGASGRTFGHWLLLDYLWVSDTSRGQGIGSQCLTAIEQAAKARGCTYVLLDTLDFQAQPFYERHGYETQWVQQQYPLDGKKYFMSKQLHE</sequence>
<evidence type="ECO:0000256" key="1">
    <source>
        <dbReference type="ARBA" id="ARBA00022679"/>
    </source>
</evidence>